<dbReference type="GO" id="GO:0005576">
    <property type="term" value="C:extracellular region"/>
    <property type="evidence" value="ECO:0007669"/>
    <property type="project" value="UniProtKB-SubCell"/>
</dbReference>
<dbReference type="Gene3D" id="2.120.10.30">
    <property type="entry name" value="TolB, C-terminal domain"/>
    <property type="match status" value="2"/>
</dbReference>
<organism evidence="4 5">
    <name type="scientific">Microvirga flocculans</name>
    <dbReference type="NCBI Taxonomy" id="217168"/>
    <lineage>
        <taxon>Bacteria</taxon>
        <taxon>Pseudomonadati</taxon>
        <taxon>Pseudomonadota</taxon>
        <taxon>Alphaproteobacteria</taxon>
        <taxon>Hyphomicrobiales</taxon>
        <taxon>Methylobacteriaceae</taxon>
        <taxon>Microvirga</taxon>
    </lineage>
</organism>
<dbReference type="Pfam" id="PF00353">
    <property type="entry name" value="HemolysinCabind"/>
    <property type="match status" value="2"/>
</dbReference>
<dbReference type="SUPFAM" id="SSF51120">
    <property type="entry name" value="beta-Roll"/>
    <property type="match status" value="2"/>
</dbReference>
<evidence type="ECO:0000256" key="3">
    <source>
        <dbReference type="SAM" id="MobiDB-lite"/>
    </source>
</evidence>
<feature type="region of interest" description="Disordered" evidence="3">
    <location>
        <begin position="541"/>
        <end position="589"/>
    </location>
</feature>
<dbReference type="GO" id="GO:0005509">
    <property type="term" value="F:calcium ion binding"/>
    <property type="evidence" value="ECO:0007669"/>
    <property type="project" value="InterPro"/>
</dbReference>
<dbReference type="PANTHER" id="PTHR38340">
    <property type="entry name" value="S-LAYER PROTEIN"/>
    <property type="match status" value="1"/>
</dbReference>
<dbReference type="InterPro" id="IPR018511">
    <property type="entry name" value="Hemolysin-typ_Ca-bd_CS"/>
</dbReference>
<protein>
    <submittedName>
        <fullName evidence="4">Tol biopolymer transport system component</fullName>
    </submittedName>
</protein>
<evidence type="ECO:0000256" key="1">
    <source>
        <dbReference type="ARBA" id="ARBA00004613"/>
    </source>
</evidence>
<dbReference type="InterPro" id="IPR011042">
    <property type="entry name" value="6-blade_b-propeller_TolB-like"/>
</dbReference>
<dbReference type="InterPro" id="IPR001343">
    <property type="entry name" value="Hemolysn_Ca-bd"/>
</dbReference>
<dbReference type="PRINTS" id="PR00313">
    <property type="entry name" value="CABNDNGRPT"/>
</dbReference>
<name>A0A7W6ID03_9HYPH</name>
<feature type="compositionally biased region" description="Polar residues" evidence="3">
    <location>
        <begin position="554"/>
        <end position="563"/>
    </location>
</feature>
<dbReference type="InterPro" id="IPR011659">
    <property type="entry name" value="WD40"/>
</dbReference>
<evidence type="ECO:0000313" key="4">
    <source>
        <dbReference type="EMBL" id="MBB4039185.1"/>
    </source>
</evidence>
<comment type="subcellular location">
    <subcellularLocation>
        <location evidence="1">Secreted</location>
    </subcellularLocation>
</comment>
<dbReference type="InterPro" id="IPR011049">
    <property type="entry name" value="Serralysin-like_metalloprot_C"/>
</dbReference>
<gene>
    <name evidence="4" type="ORF">GGR34_000820</name>
</gene>
<keyword evidence="5" id="KW-1185">Reference proteome</keyword>
<dbReference type="Gene3D" id="2.150.10.10">
    <property type="entry name" value="Serralysin-like metalloprotease, C-terminal"/>
    <property type="match status" value="2"/>
</dbReference>
<evidence type="ECO:0000256" key="2">
    <source>
        <dbReference type="ARBA" id="ARBA00022525"/>
    </source>
</evidence>
<comment type="caution">
    <text evidence="4">The sequence shown here is derived from an EMBL/GenBank/DDBJ whole genome shotgun (WGS) entry which is preliminary data.</text>
</comment>
<dbReference type="AlphaFoldDB" id="A0A7W6ID03"/>
<proteinExistence type="predicted"/>
<dbReference type="Pfam" id="PF07676">
    <property type="entry name" value="PD40"/>
    <property type="match status" value="2"/>
</dbReference>
<dbReference type="SUPFAM" id="SSF82171">
    <property type="entry name" value="DPP6 N-terminal domain-like"/>
    <property type="match status" value="1"/>
</dbReference>
<dbReference type="PANTHER" id="PTHR38340:SF1">
    <property type="entry name" value="S-LAYER PROTEIN"/>
    <property type="match status" value="1"/>
</dbReference>
<dbReference type="Proteomes" id="UP000519439">
    <property type="component" value="Unassembled WGS sequence"/>
</dbReference>
<keyword evidence="2" id="KW-0964">Secreted</keyword>
<dbReference type="RefSeq" id="WP_154664079.1">
    <property type="nucleotide sequence ID" value="NZ_JACIDC010000002.1"/>
</dbReference>
<reference evidence="4 5" key="1">
    <citation type="submission" date="2020-08" db="EMBL/GenBank/DDBJ databases">
        <title>Genomic Encyclopedia of Type Strains, Phase IV (KMG-IV): sequencing the most valuable type-strain genomes for metagenomic binning, comparative biology and taxonomic classification.</title>
        <authorList>
            <person name="Goeker M."/>
        </authorList>
    </citation>
    <scope>NUCLEOTIDE SEQUENCE [LARGE SCALE GENOMIC DNA]</scope>
    <source>
        <strain evidence="4 5">DSM 15743</strain>
    </source>
</reference>
<sequence>MYLTVQSVFRPVWADIISRVSTRTNSEQSSSGGYNPEFSANGRYVLFESFSNDLVPGDTNNMLDIFRKDLFTGAVTLVSIGAGSNAEPANGWNVNAGISADGRYVVFQSWANNLVENDKNGMMDVFRKDLLTGETVRVSTYANGDEAALESRAACISADGRYVFFESEATFVNGESSLVDIFRKDMESGEVTLVSNKTNGPTSNGQSSDVRITPDGRYVVFTSSATNLVEGDTNGKSDVFRKDMQTGEIVCVSVAAGGEQAEMGASSGAQITPDGRYVIFQSSANNLVQGDTNNADDIFRKDLLTQEIIRVSTNAGNQEASGSSISARITPDGRYVVFQSNAKDLVSGVNDGGDHIYLKDILTGAISCLSEGADGQGNSGSSRAVFSPDGRYVVFDSDASNLVAGDTNDSKDLFLVNLVYKANTAAIAGGRYIETTLGVGAASKATIAWGDNTSSTVTPAGGKAAFSHAYASTGIKNATVILTEGALTWKVAHTVNLGAGTLVRNTAIADTLSGGSGKDSLTGDSYANILLGGSNNDRLSAGAGNDRLDGGSGNDSLYGSSGNDRLDAGSGNDRLIGGSGTDTLTGGSGRDAFVFDDRETSSSKSKADTIADFSGRSGDRIDLRSIDANTKKSGDQNFSFIGKKDFSKAGEVRYEKTKGYTYVYLNTDSDKSAEAVIKLKGSFDLSKGWFVL</sequence>
<accession>A0A7W6ID03</accession>
<evidence type="ECO:0000313" key="5">
    <source>
        <dbReference type="Proteomes" id="UP000519439"/>
    </source>
</evidence>
<dbReference type="InterPro" id="IPR050557">
    <property type="entry name" value="RTX_toxin/Mannuronan_C5-epim"/>
</dbReference>
<dbReference type="PROSITE" id="PS00330">
    <property type="entry name" value="HEMOLYSIN_CALCIUM"/>
    <property type="match status" value="2"/>
</dbReference>
<dbReference type="EMBL" id="JACIDC010000002">
    <property type="protein sequence ID" value="MBB4039185.1"/>
    <property type="molecule type" value="Genomic_DNA"/>
</dbReference>